<feature type="region of interest" description="Disordered" evidence="1">
    <location>
        <begin position="85"/>
        <end position="119"/>
    </location>
</feature>
<sequence length="119" mass="12602">MHGDRVIGHVHGAQQAAVEMPVLGCAQQIDRAQHPVVTASPPTITPMPVVGGTVPVERDADLDAEFLEHIEMTCVELHAIGVNTEIESGDGGDGTSEFRTDVSHADGADEKRFAAVKDH</sequence>
<name>A0A917XWL7_9ACTN</name>
<evidence type="ECO:0000256" key="1">
    <source>
        <dbReference type="SAM" id="MobiDB-lite"/>
    </source>
</evidence>
<proteinExistence type="predicted"/>
<evidence type="ECO:0000313" key="2">
    <source>
        <dbReference type="EMBL" id="GGN56383.1"/>
    </source>
</evidence>
<evidence type="ECO:0000313" key="3">
    <source>
        <dbReference type="Proteomes" id="UP000600365"/>
    </source>
</evidence>
<protein>
    <submittedName>
        <fullName evidence="2">Uncharacterized protein</fullName>
    </submittedName>
</protein>
<comment type="caution">
    <text evidence="2">The sequence shown here is derived from an EMBL/GenBank/DDBJ whole genome shotgun (WGS) entry which is preliminary data.</text>
</comment>
<dbReference type="AlphaFoldDB" id="A0A917XWL7"/>
<organism evidence="2 3">
    <name type="scientific">Streptomyces albiflavescens</name>
    <dbReference type="NCBI Taxonomy" id="1623582"/>
    <lineage>
        <taxon>Bacteria</taxon>
        <taxon>Bacillati</taxon>
        <taxon>Actinomycetota</taxon>
        <taxon>Actinomycetes</taxon>
        <taxon>Kitasatosporales</taxon>
        <taxon>Streptomycetaceae</taxon>
        <taxon>Streptomyces</taxon>
    </lineage>
</organism>
<dbReference type="EMBL" id="BMMM01000002">
    <property type="protein sequence ID" value="GGN56383.1"/>
    <property type="molecule type" value="Genomic_DNA"/>
</dbReference>
<gene>
    <name evidence="2" type="ORF">GCM10011579_017350</name>
</gene>
<reference evidence="2 3" key="1">
    <citation type="journal article" date="2014" name="Int. J. Syst. Evol. Microbiol.">
        <title>Complete genome sequence of Corynebacterium casei LMG S-19264T (=DSM 44701T), isolated from a smear-ripened cheese.</title>
        <authorList>
            <consortium name="US DOE Joint Genome Institute (JGI-PGF)"/>
            <person name="Walter F."/>
            <person name="Albersmeier A."/>
            <person name="Kalinowski J."/>
            <person name="Ruckert C."/>
        </authorList>
    </citation>
    <scope>NUCLEOTIDE SEQUENCE [LARGE SCALE GENOMIC DNA]</scope>
    <source>
        <strain evidence="2 3">CGMCC 4.7111</strain>
    </source>
</reference>
<feature type="compositionally biased region" description="Basic and acidic residues" evidence="1">
    <location>
        <begin position="96"/>
        <end position="119"/>
    </location>
</feature>
<dbReference type="Proteomes" id="UP000600365">
    <property type="component" value="Unassembled WGS sequence"/>
</dbReference>
<keyword evidence="3" id="KW-1185">Reference proteome</keyword>
<accession>A0A917XWL7</accession>